<keyword evidence="3" id="KW-1185">Reference proteome</keyword>
<feature type="non-terminal residue" evidence="2">
    <location>
        <position position="79"/>
    </location>
</feature>
<comment type="caution">
    <text evidence="2">The sequence shown here is derived from an EMBL/GenBank/DDBJ whole genome shotgun (WGS) entry which is preliminary data.</text>
</comment>
<evidence type="ECO:0000313" key="2">
    <source>
        <dbReference type="EMBL" id="MCI53072.1"/>
    </source>
</evidence>
<dbReference type="AlphaFoldDB" id="A0A392SX93"/>
<organism evidence="2 3">
    <name type="scientific">Trifolium medium</name>
    <dbReference type="NCBI Taxonomy" id="97028"/>
    <lineage>
        <taxon>Eukaryota</taxon>
        <taxon>Viridiplantae</taxon>
        <taxon>Streptophyta</taxon>
        <taxon>Embryophyta</taxon>
        <taxon>Tracheophyta</taxon>
        <taxon>Spermatophyta</taxon>
        <taxon>Magnoliopsida</taxon>
        <taxon>eudicotyledons</taxon>
        <taxon>Gunneridae</taxon>
        <taxon>Pentapetalae</taxon>
        <taxon>rosids</taxon>
        <taxon>fabids</taxon>
        <taxon>Fabales</taxon>
        <taxon>Fabaceae</taxon>
        <taxon>Papilionoideae</taxon>
        <taxon>50 kb inversion clade</taxon>
        <taxon>NPAAA clade</taxon>
        <taxon>Hologalegina</taxon>
        <taxon>IRL clade</taxon>
        <taxon>Trifolieae</taxon>
        <taxon>Trifolium</taxon>
    </lineage>
</organism>
<reference evidence="2 3" key="1">
    <citation type="journal article" date="2018" name="Front. Plant Sci.">
        <title>Red Clover (Trifolium pratense) and Zigzag Clover (T. medium) - A Picture of Genomic Similarities and Differences.</title>
        <authorList>
            <person name="Dluhosova J."/>
            <person name="Istvanek J."/>
            <person name="Nedelnik J."/>
            <person name="Repkova J."/>
        </authorList>
    </citation>
    <scope>NUCLEOTIDE SEQUENCE [LARGE SCALE GENOMIC DNA]</scope>
    <source>
        <strain evidence="3">cv. 10/8</strain>
        <tissue evidence="2">Leaf</tissue>
    </source>
</reference>
<dbReference type="Proteomes" id="UP000265520">
    <property type="component" value="Unassembled WGS sequence"/>
</dbReference>
<proteinExistence type="predicted"/>
<sequence length="79" mass="8865">MATFELRKLALGHEVKGLVLSHLLYARQKEAADAYAKAERVEKTVSDIEGRHTTEKEKLSDEVEKLKKAREDDAAAAKK</sequence>
<evidence type="ECO:0000313" key="3">
    <source>
        <dbReference type="Proteomes" id="UP000265520"/>
    </source>
</evidence>
<accession>A0A392SX93</accession>
<evidence type="ECO:0000256" key="1">
    <source>
        <dbReference type="SAM" id="MobiDB-lite"/>
    </source>
</evidence>
<dbReference type="EMBL" id="LXQA010457339">
    <property type="protein sequence ID" value="MCI53072.1"/>
    <property type="molecule type" value="Genomic_DNA"/>
</dbReference>
<feature type="region of interest" description="Disordered" evidence="1">
    <location>
        <begin position="46"/>
        <end position="79"/>
    </location>
</feature>
<protein>
    <submittedName>
        <fullName evidence="2">Uncharacterized protein</fullName>
    </submittedName>
</protein>
<name>A0A392SX93_9FABA</name>